<organism evidence="7 8">
    <name type="scientific">Nocardioides astragali</name>
    <dbReference type="NCBI Taxonomy" id="1776736"/>
    <lineage>
        <taxon>Bacteria</taxon>
        <taxon>Bacillati</taxon>
        <taxon>Actinomycetota</taxon>
        <taxon>Actinomycetes</taxon>
        <taxon>Propionibacteriales</taxon>
        <taxon>Nocardioidaceae</taxon>
        <taxon>Nocardioides</taxon>
    </lineage>
</organism>
<keyword evidence="8" id="KW-1185">Reference proteome</keyword>
<dbReference type="RefSeq" id="WP_255890823.1">
    <property type="nucleotide sequence ID" value="NZ_JAFMZM010000003.1"/>
</dbReference>
<dbReference type="PROSITE" id="PS50011">
    <property type="entry name" value="PROTEIN_KINASE_DOM"/>
    <property type="match status" value="1"/>
</dbReference>
<dbReference type="Proteomes" id="UP001596524">
    <property type="component" value="Unassembled WGS sequence"/>
</dbReference>
<dbReference type="CDD" id="cd14014">
    <property type="entry name" value="STKc_PknB_like"/>
    <property type="match status" value="1"/>
</dbReference>
<dbReference type="EC" id="2.7.11.1" evidence="1"/>
<dbReference type="SMART" id="SM00220">
    <property type="entry name" value="S_TKc"/>
    <property type="match status" value="1"/>
</dbReference>
<reference evidence="8" key="1">
    <citation type="journal article" date="2019" name="Int. J. Syst. Evol. Microbiol.">
        <title>The Global Catalogue of Microorganisms (GCM) 10K type strain sequencing project: providing services to taxonomists for standard genome sequencing and annotation.</title>
        <authorList>
            <consortium name="The Broad Institute Genomics Platform"/>
            <consortium name="The Broad Institute Genome Sequencing Center for Infectious Disease"/>
            <person name="Wu L."/>
            <person name="Ma J."/>
        </authorList>
    </citation>
    <scope>NUCLEOTIDE SEQUENCE [LARGE SCALE GENOMIC DNA]</scope>
    <source>
        <strain evidence="8">FCH27</strain>
    </source>
</reference>
<proteinExistence type="predicted"/>
<dbReference type="EMBL" id="JBHTCH010000005">
    <property type="protein sequence ID" value="MFC7359928.1"/>
    <property type="molecule type" value="Genomic_DNA"/>
</dbReference>
<evidence type="ECO:0000256" key="2">
    <source>
        <dbReference type="ARBA" id="ARBA00022679"/>
    </source>
</evidence>
<dbReference type="InterPro" id="IPR000719">
    <property type="entry name" value="Prot_kinase_dom"/>
</dbReference>
<dbReference type="PANTHER" id="PTHR43671:SF13">
    <property type="entry name" value="SERINE_THREONINE-PROTEIN KINASE NEK2"/>
    <property type="match status" value="1"/>
</dbReference>
<dbReference type="Gene3D" id="1.10.510.10">
    <property type="entry name" value="Transferase(Phosphotransferase) domain 1"/>
    <property type="match status" value="1"/>
</dbReference>
<dbReference type="Pfam" id="PF00069">
    <property type="entry name" value="Pkinase"/>
    <property type="match status" value="1"/>
</dbReference>
<keyword evidence="2 7" id="KW-0808">Transferase</keyword>
<accession>A0ABW2MYW9</accession>
<keyword evidence="3" id="KW-0547">Nucleotide-binding</keyword>
<name>A0ABW2MYW9_9ACTN</name>
<evidence type="ECO:0000256" key="3">
    <source>
        <dbReference type="ARBA" id="ARBA00022741"/>
    </source>
</evidence>
<evidence type="ECO:0000313" key="8">
    <source>
        <dbReference type="Proteomes" id="UP001596524"/>
    </source>
</evidence>
<protein>
    <recommendedName>
        <fullName evidence="1">non-specific serine/threonine protein kinase</fullName>
        <ecNumber evidence="1">2.7.11.1</ecNumber>
    </recommendedName>
</protein>
<evidence type="ECO:0000256" key="1">
    <source>
        <dbReference type="ARBA" id="ARBA00012513"/>
    </source>
</evidence>
<keyword evidence="5" id="KW-0067">ATP-binding</keyword>
<sequence length="284" mass="30789">MSRQRRPTGDLPPGYRPIALLADGRRLETWDAWDETRGTRCVVKLLRADRRDDPRVRQAVLLEGHLATTLAHPHLVRGYDVLDEPPTVVLETLRGATLAALVDEEPLGLADVAELGCQLASVLGYLHRHDWLHLDLKPDNVVVDHGLAVLIDLSLAGRPGSGRPGAGTRGYLAPEQARGRGLSPATDVWGLGMTLVEALTRTAPFGDEATWDSRRRWPLVHRPAPGAPAGLDELPESVRDVLGACLSLDPAARPMLGQVRTALEPLRSPASAVHDVVAPLPPRR</sequence>
<dbReference type="Gene3D" id="3.30.200.20">
    <property type="entry name" value="Phosphorylase Kinase, domain 1"/>
    <property type="match status" value="1"/>
</dbReference>
<gene>
    <name evidence="7" type="ORF">ACFQO6_06565</name>
</gene>
<evidence type="ECO:0000256" key="5">
    <source>
        <dbReference type="ARBA" id="ARBA00022840"/>
    </source>
</evidence>
<comment type="caution">
    <text evidence="7">The sequence shown here is derived from an EMBL/GenBank/DDBJ whole genome shotgun (WGS) entry which is preliminary data.</text>
</comment>
<evidence type="ECO:0000313" key="7">
    <source>
        <dbReference type="EMBL" id="MFC7359928.1"/>
    </source>
</evidence>
<feature type="domain" description="Protein kinase" evidence="6">
    <location>
        <begin position="15"/>
        <end position="277"/>
    </location>
</feature>
<dbReference type="PANTHER" id="PTHR43671">
    <property type="entry name" value="SERINE/THREONINE-PROTEIN KINASE NEK"/>
    <property type="match status" value="1"/>
</dbReference>
<dbReference type="InterPro" id="IPR050660">
    <property type="entry name" value="NEK_Ser/Thr_kinase"/>
</dbReference>
<dbReference type="SUPFAM" id="SSF56112">
    <property type="entry name" value="Protein kinase-like (PK-like)"/>
    <property type="match status" value="1"/>
</dbReference>
<dbReference type="InterPro" id="IPR011009">
    <property type="entry name" value="Kinase-like_dom_sf"/>
</dbReference>
<keyword evidence="4 7" id="KW-0418">Kinase</keyword>
<dbReference type="GO" id="GO:0004674">
    <property type="term" value="F:protein serine/threonine kinase activity"/>
    <property type="evidence" value="ECO:0007669"/>
    <property type="project" value="UniProtKB-EC"/>
</dbReference>
<evidence type="ECO:0000256" key="4">
    <source>
        <dbReference type="ARBA" id="ARBA00022777"/>
    </source>
</evidence>
<evidence type="ECO:0000259" key="6">
    <source>
        <dbReference type="PROSITE" id="PS50011"/>
    </source>
</evidence>